<organism evidence="11 12">
    <name type="scientific">Oryza rufipogon</name>
    <name type="common">Brownbeard rice</name>
    <name type="synonym">Asian wild rice</name>
    <dbReference type="NCBI Taxonomy" id="4529"/>
    <lineage>
        <taxon>Eukaryota</taxon>
        <taxon>Viridiplantae</taxon>
        <taxon>Streptophyta</taxon>
        <taxon>Embryophyta</taxon>
        <taxon>Tracheophyta</taxon>
        <taxon>Spermatophyta</taxon>
        <taxon>Magnoliopsida</taxon>
        <taxon>Liliopsida</taxon>
        <taxon>Poales</taxon>
        <taxon>Poaceae</taxon>
        <taxon>BOP clade</taxon>
        <taxon>Oryzoideae</taxon>
        <taxon>Oryzeae</taxon>
        <taxon>Oryzinae</taxon>
        <taxon>Oryza</taxon>
    </lineage>
</organism>
<evidence type="ECO:0000259" key="8">
    <source>
        <dbReference type="PROSITE" id="PS51192"/>
    </source>
</evidence>
<dbReference type="InterPro" id="IPR027417">
    <property type="entry name" value="P-loop_NTPase"/>
</dbReference>
<dbReference type="SMART" id="SM00490">
    <property type="entry name" value="HELICc"/>
    <property type="match status" value="1"/>
</dbReference>
<dbReference type="InterPro" id="IPR001650">
    <property type="entry name" value="Helicase_C-like"/>
</dbReference>
<dbReference type="Pfam" id="PF00271">
    <property type="entry name" value="Helicase_C"/>
    <property type="match status" value="1"/>
</dbReference>
<feature type="region of interest" description="Disordered" evidence="7">
    <location>
        <begin position="642"/>
        <end position="744"/>
    </location>
</feature>
<feature type="domain" description="Helicase ATP-binding" evidence="8">
    <location>
        <begin position="166"/>
        <end position="339"/>
    </location>
</feature>
<dbReference type="PROSITE" id="PS51194">
    <property type="entry name" value="HELICASE_CTER"/>
    <property type="match status" value="1"/>
</dbReference>
<evidence type="ECO:0000256" key="2">
    <source>
        <dbReference type="ARBA" id="ARBA00022741"/>
    </source>
</evidence>
<evidence type="ECO:0000256" key="6">
    <source>
        <dbReference type="PROSITE-ProRule" id="PRU00552"/>
    </source>
</evidence>
<feature type="short sequence motif" description="Q motif" evidence="6">
    <location>
        <begin position="135"/>
        <end position="163"/>
    </location>
</feature>
<evidence type="ECO:0000256" key="7">
    <source>
        <dbReference type="SAM" id="MobiDB-lite"/>
    </source>
</evidence>
<keyword evidence="3" id="KW-0378">Hydrolase</keyword>
<dbReference type="SMART" id="SM00487">
    <property type="entry name" value="DEXDc"/>
    <property type="match status" value="1"/>
</dbReference>
<keyword evidence="4" id="KW-0347">Helicase</keyword>
<protein>
    <recommendedName>
        <fullName evidence="13">RNA helicase</fullName>
    </recommendedName>
</protein>
<dbReference type="GO" id="GO:0005829">
    <property type="term" value="C:cytosol"/>
    <property type="evidence" value="ECO:0007669"/>
    <property type="project" value="TreeGrafter"/>
</dbReference>
<dbReference type="EnsemblPlants" id="ORUFI07G02570.3">
    <property type="protein sequence ID" value="ORUFI07G02570.3"/>
    <property type="gene ID" value="ORUFI07G02570"/>
</dbReference>
<feature type="domain" description="Helicase C-terminal" evidence="9">
    <location>
        <begin position="383"/>
        <end position="536"/>
    </location>
</feature>
<evidence type="ECO:0000313" key="11">
    <source>
        <dbReference type="EnsemblPlants" id="ORUFI07G02570.3"/>
    </source>
</evidence>
<dbReference type="CDD" id="cd18787">
    <property type="entry name" value="SF2_C_DEAD"/>
    <property type="match status" value="1"/>
</dbReference>
<evidence type="ECO:0008006" key="13">
    <source>
        <dbReference type="Google" id="ProtNLM"/>
    </source>
</evidence>
<accession>A0A0E0Q3Y0</accession>
<comment type="similarity">
    <text evidence="1">Belongs to the DEAD box helicase family. DDX21/DDX50 subfamily.</text>
</comment>
<dbReference type="InterPro" id="IPR050079">
    <property type="entry name" value="DEAD_box_RNA_helicase"/>
</dbReference>
<keyword evidence="12" id="KW-1185">Reference proteome</keyword>
<feature type="domain" description="DEAD-box RNA helicase Q" evidence="10">
    <location>
        <begin position="135"/>
        <end position="163"/>
    </location>
</feature>
<dbReference type="InterPro" id="IPR014001">
    <property type="entry name" value="Helicase_ATP-bd"/>
</dbReference>
<dbReference type="InterPro" id="IPR044742">
    <property type="entry name" value="DEAD/DEAH_RhlB"/>
</dbReference>
<keyword evidence="2" id="KW-0547">Nucleotide-binding</keyword>
<feature type="compositionally biased region" description="Pro residues" evidence="7">
    <location>
        <begin position="702"/>
        <end position="711"/>
    </location>
</feature>
<feature type="compositionally biased region" description="Basic residues" evidence="7">
    <location>
        <begin position="727"/>
        <end position="737"/>
    </location>
</feature>
<dbReference type="PROSITE" id="PS51195">
    <property type="entry name" value="Q_MOTIF"/>
    <property type="match status" value="1"/>
</dbReference>
<name>A0A0E0Q3Y0_ORYRU</name>
<evidence type="ECO:0000259" key="10">
    <source>
        <dbReference type="PROSITE" id="PS51195"/>
    </source>
</evidence>
<feature type="compositionally biased region" description="Low complexity" evidence="7">
    <location>
        <begin position="688"/>
        <end position="701"/>
    </location>
</feature>
<proteinExistence type="inferred from homology"/>
<reference evidence="11" key="2">
    <citation type="submission" date="2015-06" db="UniProtKB">
        <authorList>
            <consortium name="EnsemblPlants"/>
        </authorList>
    </citation>
    <scope>IDENTIFICATION</scope>
</reference>
<dbReference type="PANTHER" id="PTHR47959:SF23">
    <property type="entry name" value="HELICASE ATP-BINDING DOMAIN-CONTAINING PROTEIN"/>
    <property type="match status" value="1"/>
</dbReference>
<dbReference type="PROSITE" id="PS51192">
    <property type="entry name" value="HELICASE_ATP_BIND_1"/>
    <property type="match status" value="1"/>
</dbReference>
<dbReference type="GO" id="GO:0005524">
    <property type="term" value="F:ATP binding"/>
    <property type="evidence" value="ECO:0007669"/>
    <property type="project" value="UniProtKB-KW"/>
</dbReference>
<evidence type="ECO:0000259" key="9">
    <source>
        <dbReference type="PROSITE" id="PS51194"/>
    </source>
</evidence>
<dbReference type="Gramene" id="ORUFI07G02570.3">
    <property type="protein sequence ID" value="ORUFI07G02570.3"/>
    <property type="gene ID" value="ORUFI07G02570"/>
</dbReference>
<dbReference type="GO" id="GO:0003724">
    <property type="term" value="F:RNA helicase activity"/>
    <property type="evidence" value="ECO:0007669"/>
    <property type="project" value="InterPro"/>
</dbReference>
<sequence>MGIWAHRVCGPVGTHPSGDGPFAIPIPANPLHFSHPKPKIRISLKKKTKNAMFSLLSRALCAASSSPAAPRGRSLLAALLSPSASPLDPCRGPAAPEPPRRRAFHGSPSPLGFRSTPASWSSPEAGAAVGGDDGLEVARLGISPWIVERLAARGITRLFPIQRAVLDPAMQGKDMIGRARTGTGKTLAFGIPIMDRILRHNEKNGSGRNPLAIILAPTRELARQVEKEFKESAPLDSLCVYGGVPISHQMRALNYGVDVVVGTPGRIIDLLRRGVLNLSEIQFVVLDEADQMLAVGFDEDVEVIMENLPQNRQSMLFSATMPSWIRKITSKYLKDPIIIDLVGDEDQKLPEGISLYSIASEHYGKPSILGPLIKVSTLLNFAPLTTLFSTLPQEHANGGKCIVFTQTKREADRLAYAMGRSYACQALHGDISQNQRERTLSGFRDGRFNILVATDVAARGLDIPNVDLVIHYELPNTSELFVHRSGRTARAGKKGSAILIYTNDQARAVRIIEQDIGCKFTELEAQEPVAPLSDEEAMVVLEKAVPGALVILMALAVPLIVVGDHAMLVQDMAVGLEILDDPPMPLAGLVPSSLMDSDLVTLEKAISVEMATDALGVLMIQVRHGTADALMVLEHQISADQAGSMIPTDHRTPRSSDPLGLRPLQKAQPEKRTTATAGVDGDSSDKVATATTWPPTTVQPAKWPPPPPTHPIPETNPHTCPIPPKSTTRRHRRRRRPPIPPRFASNIPFESARFYTFTIIRGLVWDAISYASQVAAVRKESRQRLLNFHENPQISGGVNLPKLGKGVSSSIQSTMEWLTNGALLNGFVRHVGRAGQLQGSPADQHDGDQGWSQTGREREGVAGLGSVSP</sequence>
<dbReference type="SUPFAM" id="SSF52540">
    <property type="entry name" value="P-loop containing nucleoside triphosphate hydrolases"/>
    <property type="match status" value="1"/>
</dbReference>
<keyword evidence="5" id="KW-0067">ATP-binding</keyword>
<feature type="region of interest" description="Disordered" evidence="7">
    <location>
        <begin position="84"/>
        <end position="127"/>
    </location>
</feature>
<evidence type="ECO:0000256" key="3">
    <source>
        <dbReference type="ARBA" id="ARBA00022801"/>
    </source>
</evidence>
<reference evidence="12" key="1">
    <citation type="submission" date="2013-06" db="EMBL/GenBank/DDBJ databases">
        <authorList>
            <person name="Zhao Q."/>
        </authorList>
    </citation>
    <scope>NUCLEOTIDE SEQUENCE</scope>
    <source>
        <strain evidence="12">cv. W1943</strain>
    </source>
</reference>
<dbReference type="Proteomes" id="UP000008022">
    <property type="component" value="Unassembled WGS sequence"/>
</dbReference>
<evidence type="ECO:0000256" key="5">
    <source>
        <dbReference type="ARBA" id="ARBA00022840"/>
    </source>
</evidence>
<dbReference type="AlphaFoldDB" id="A0A0E0Q3Y0"/>
<dbReference type="InterPro" id="IPR014014">
    <property type="entry name" value="RNA_helicase_DEAD_Q_motif"/>
</dbReference>
<dbReference type="Gene3D" id="3.40.50.300">
    <property type="entry name" value="P-loop containing nucleotide triphosphate hydrolases"/>
    <property type="match status" value="2"/>
</dbReference>
<evidence type="ECO:0000256" key="4">
    <source>
        <dbReference type="ARBA" id="ARBA00022806"/>
    </source>
</evidence>
<dbReference type="PANTHER" id="PTHR47959">
    <property type="entry name" value="ATP-DEPENDENT RNA HELICASE RHLE-RELATED"/>
    <property type="match status" value="1"/>
</dbReference>
<feature type="compositionally biased region" description="Low complexity" evidence="7">
    <location>
        <begin position="84"/>
        <end position="94"/>
    </location>
</feature>
<evidence type="ECO:0000256" key="1">
    <source>
        <dbReference type="ARBA" id="ARBA00006517"/>
    </source>
</evidence>
<dbReference type="GO" id="GO:0003676">
    <property type="term" value="F:nucleic acid binding"/>
    <property type="evidence" value="ECO:0007669"/>
    <property type="project" value="InterPro"/>
</dbReference>
<dbReference type="GO" id="GO:0016787">
    <property type="term" value="F:hydrolase activity"/>
    <property type="evidence" value="ECO:0007669"/>
    <property type="project" value="UniProtKB-KW"/>
</dbReference>
<dbReference type="CDD" id="cd00268">
    <property type="entry name" value="DEADc"/>
    <property type="match status" value="1"/>
</dbReference>
<dbReference type="Pfam" id="PF00270">
    <property type="entry name" value="DEAD"/>
    <property type="match status" value="1"/>
</dbReference>
<feature type="region of interest" description="Disordered" evidence="7">
    <location>
        <begin position="836"/>
        <end position="869"/>
    </location>
</feature>
<evidence type="ECO:0000313" key="12">
    <source>
        <dbReference type="Proteomes" id="UP000008022"/>
    </source>
</evidence>
<dbReference type="InterPro" id="IPR011545">
    <property type="entry name" value="DEAD/DEAH_box_helicase_dom"/>
</dbReference>